<protein>
    <submittedName>
        <fullName evidence="2">DUF973 family protein</fullName>
    </submittedName>
</protein>
<dbReference type="EMBL" id="CP045483">
    <property type="protein sequence ID" value="QGR19769.1"/>
    <property type="molecule type" value="Genomic_DNA"/>
</dbReference>
<reference evidence="2 3" key="1">
    <citation type="submission" date="2019-10" db="EMBL/GenBank/DDBJ databases">
        <title>Genome Sequences from Six Type Strain Members of the Archaeal Family Sulfolobaceae: Acidianus ambivalens, Acidianus infernus, Metallosphaera prunae, Stygiolobus azoricus, Sulfolobus metallicus, and Sulfurisphaera ohwakuensis.</title>
        <authorList>
            <person name="Counts J.A."/>
            <person name="Kelly R.M."/>
        </authorList>
    </citation>
    <scope>NUCLEOTIDE SEQUENCE [LARGE SCALE GENOMIC DNA]</scope>
    <source>
        <strain evidence="2 3">FC6</strain>
    </source>
</reference>
<keyword evidence="3" id="KW-1185">Reference proteome</keyword>
<evidence type="ECO:0000313" key="3">
    <source>
        <dbReference type="Proteomes" id="UP000423396"/>
    </source>
</evidence>
<dbReference type="Pfam" id="PF06157">
    <property type="entry name" value="DUF973"/>
    <property type="match status" value="1"/>
</dbReference>
<dbReference type="GeneID" id="42798822"/>
<proteinExistence type="predicted"/>
<dbReference type="Proteomes" id="UP000423396">
    <property type="component" value="Chromosome"/>
</dbReference>
<evidence type="ECO:0000313" key="2">
    <source>
        <dbReference type="EMBL" id="QGR19769.1"/>
    </source>
</evidence>
<gene>
    <name evidence="2" type="ORF">D1868_07080</name>
</gene>
<feature type="transmembrane region" description="Helical" evidence="1">
    <location>
        <begin position="110"/>
        <end position="131"/>
    </location>
</feature>
<organism evidence="2 3">
    <name type="scientific">Stygiolobus azoricus</name>
    <dbReference type="NCBI Taxonomy" id="41675"/>
    <lineage>
        <taxon>Archaea</taxon>
        <taxon>Thermoproteota</taxon>
        <taxon>Thermoprotei</taxon>
        <taxon>Sulfolobales</taxon>
        <taxon>Sulfolobaceae</taxon>
        <taxon>Stygiolobus</taxon>
    </lineage>
</organism>
<dbReference type="InterPro" id="IPR009321">
    <property type="entry name" value="DUF973"/>
</dbReference>
<dbReference type="AlphaFoldDB" id="A0A650CPK3"/>
<keyword evidence="1" id="KW-0472">Membrane</keyword>
<feature type="transmembrane region" description="Helical" evidence="1">
    <location>
        <begin position="39"/>
        <end position="66"/>
    </location>
</feature>
<dbReference type="RefSeq" id="WP_156006875.1">
    <property type="nucleotide sequence ID" value="NZ_CP045483.1"/>
</dbReference>
<sequence length="245" mass="26592">MKIYLEKYNIEKRVEDELESLDKDEIEVLEKTGKINDSFYWGLNFFFGGVGGDLGLVIVLAIAVVFDTYHPHSLLYFLLAFLFLIIGEMILGIELYGIGQAYNEGLLKKGGILVTSVVTSIIGFILAYMGLGNVISKLKSGFVTTTITQQSVQSSIHQIGVGSLNAYGEAHIVIYTPSPTKIVSAEIVGKSIVSSFIIPNLLSPGNNDVTIHFGTITGLTPNATYTIKLTLGDGKTIETTVSYKP</sequence>
<keyword evidence="1" id="KW-1133">Transmembrane helix</keyword>
<dbReference type="KEGG" id="sazo:D1868_07080"/>
<name>A0A650CPK3_9CREN</name>
<keyword evidence="1" id="KW-0812">Transmembrane</keyword>
<evidence type="ECO:0000256" key="1">
    <source>
        <dbReference type="SAM" id="Phobius"/>
    </source>
</evidence>
<feature type="transmembrane region" description="Helical" evidence="1">
    <location>
        <begin position="73"/>
        <end position="98"/>
    </location>
</feature>
<dbReference type="OrthoDB" id="43683at2157"/>
<accession>A0A650CPK3</accession>